<comment type="caution">
    <text evidence="1">The sequence shown here is derived from an EMBL/GenBank/DDBJ whole genome shotgun (WGS) entry which is preliminary data.</text>
</comment>
<proteinExistence type="predicted"/>
<dbReference type="RefSeq" id="WP_157963360.1">
    <property type="nucleotide sequence ID" value="NZ_BJYI01000005.1"/>
</dbReference>
<dbReference type="AlphaFoldDB" id="A0A511Y8E7"/>
<evidence type="ECO:0000313" key="2">
    <source>
        <dbReference type="Proteomes" id="UP000321150"/>
    </source>
</evidence>
<gene>
    <name evidence="1" type="ORF">CLA01_15380</name>
</gene>
<evidence type="ECO:0000313" key="1">
    <source>
        <dbReference type="EMBL" id="GEN71466.1"/>
    </source>
</evidence>
<protein>
    <submittedName>
        <fullName evidence="1">Uncharacterized protein</fullName>
    </submittedName>
</protein>
<reference evidence="1 2" key="1">
    <citation type="submission" date="2019-07" db="EMBL/GenBank/DDBJ databases">
        <title>Whole genome shotgun sequence of Chryseobacterium lathyri NBRC 105250.</title>
        <authorList>
            <person name="Hosoyama A."/>
            <person name="Uohara A."/>
            <person name="Ohji S."/>
            <person name="Ichikawa N."/>
        </authorList>
    </citation>
    <scope>NUCLEOTIDE SEQUENCE [LARGE SCALE GENOMIC DNA]</scope>
    <source>
        <strain evidence="1 2">NBRC 105250</strain>
    </source>
</reference>
<dbReference type="Proteomes" id="UP000321150">
    <property type="component" value="Unassembled WGS sequence"/>
</dbReference>
<accession>A0A511Y8E7</accession>
<sequence length="52" mass="5866">MPWFCGQKPKKLGVENLNKENAGDSPLAANKFDKVCIKELLVNEKSKLKYSL</sequence>
<name>A0A511Y8E7_9FLAO</name>
<dbReference type="EMBL" id="BJYI01000005">
    <property type="protein sequence ID" value="GEN71466.1"/>
    <property type="molecule type" value="Genomic_DNA"/>
</dbReference>
<organism evidence="1 2">
    <name type="scientific">Chryseobacterium lathyri</name>
    <dbReference type="NCBI Taxonomy" id="395933"/>
    <lineage>
        <taxon>Bacteria</taxon>
        <taxon>Pseudomonadati</taxon>
        <taxon>Bacteroidota</taxon>
        <taxon>Flavobacteriia</taxon>
        <taxon>Flavobacteriales</taxon>
        <taxon>Weeksellaceae</taxon>
        <taxon>Chryseobacterium group</taxon>
        <taxon>Chryseobacterium</taxon>
    </lineage>
</organism>